<keyword evidence="1" id="KW-0812">Transmembrane</keyword>
<protein>
    <submittedName>
        <fullName evidence="2">Uncharacterized protein</fullName>
    </submittedName>
</protein>
<keyword evidence="3" id="KW-1185">Reference proteome</keyword>
<reference evidence="2" key="1">
    <citation type="submission" date="2024-03" db="EMBL/GenBank/DDBJ databases">
        <title>WGS assembly of Saponaria officinalis var. Norfolk2.</title>
        <authorList>
            <person name="Jenkins J."/>
            <person name="Shu S."/>
            <person name="Grimwood J."/>
            <person name="Barry K."/>
            <person name="Goodstein D."/>
            <person name="Schmutz J."/>
            <person name="Leebens-Mack J."/>
            <person name="Osbourn A."/>
        </authorList>
    </citation>
    <scope>NUCLEOTIDE SEQUENCE [LARGE SCALE GENOMIC DNA]</scope>
    <source>
        <strain evidence="2">JIC</strain>
    </source>
</reference>
<evidence type="ECO:0000313" key="2">
    <source>
        <dbReference type="EMBL" id="KAK9750019.1"/>
    </source>
</evidence>
<gene>
    <name evidence="2" type="ORF">RND81_02G167000</name>
</gene>
<feature type="transmembrane region" description="Helical" evidence="1">
    <location>
        <begin position="32"/>
        <end position="49"/>
    </location>
</feature>
<keyword evidence="1" id="KW-0472">Membrane</keyword>
<accession>A0AAW1MM36</accession>
<dbReference type="Proteomes" id="UP001443914">
    <property type="component" value="Unassembled WGS sequence"/>
</dbReference>
<proteinExistence type="predicted"/>
<organism evidence="2 3">
    <name type="scientific">Saponaria officinalis</name>
    <name type="common">Common soapwort</name>
    <name type="synonym">Lychnis saponaria</name>
    <dbReference type="NCBI Taxonomy" id="3572"/>
    <lineage>
        <taxon>Eukaryota</taxon>
        <taxon>Viridiplantae</taxon>
        <taxon>Streptophyta</taxon>
        <taxon>Embryophyta</taxon>
        <taxon>Tracheophyta</taxon>
        <taxon>Spermatophyta</taxon>
        <taxon>Magnoliopsida</taxon>
        <taxon>eudicotyledons</taxon>
        <taxon>Gunneridae</taxon>
        <taxon>Pentapetalae</taxon>
        <taxon>Caryophyllales</taxon>
        <taxon>Caryophyllaceae</taxon>
        <taxon>Caryophylleae</taxon>
        <taxon>Saponaria</taxon>
    </lineage>
</organism>
<keyword evidence="1" id="KW-1133">Transmembrane helix</keyword>
<evidence type="ECO:0000256" key="1">
    <source>
        <dbReference type="SAM" id="Phobius"/>
    </source>
</evidence>
<comment type="caution">
    <text evidence="2">The sequence shown here is derived from an EMBL/GenBank/DDBJ whole genome shotgun (WGS) entry which is preliminary data.</text>
</comment>
<dbReference type="EMBL" id="JBDFQZ010000002">
    <property type="protein sequence ID" value="KAK9750019.1"/>
    <property type="molecule type" value="Genomic_DNA"/>
</dbReference>
<sequence length="118" mass="13485">MAPVAPLLFSLLERDIQAIVEAYTDELGNPKYKFMMSILLYCFFYFVYVARSYCSCALSRLFMLALQFYIKSVFMISIGCEKMLIHEISISISLKCIVHTAYLSLKDNPGLPSQLDSQ</sequence>
<evidence type="ECO:0000313" key="3">
    <source>
        <dbReference type="Proteomes" id="UP001443914"/>
    </source>
</evidence>
<name>A0AAW1MM36_SAPOF</name>
<feature type="transmembrane region" description="Helical" evidence="1">
    <location>
        <begin position="61"/>
        <end position="79"/>
    </location>
</feature>
<dbReference type="AlphaFoldDB" id="A0AAW1MM36"/>